<accession>A0A3N4J1H5</accession>
<organism evidence="2 3">
    <name type="scientific">Choiromyces venosus 120613-1</name>
    <dbReference type="NCBI Taxonomy" id="1336337"/>
    <lineage>
        <taxon>Eukaryota</taxon>
        <taxon>Fungi</taxon>
        <taxon>Dikarya</taxon>
        <taxon>Ascomycota</taxon>
        <taxon>Pezizomycotina</taxon>
        <taxon>Pezizomycetes</taxon>
        <taxon>Pezizales</taxon>
        <taxon>Tuberaceae</taxon>
        <taxon>Choiromyces</taxon>
    </lineage>
</organism>
<feature type="region of interest" description="Disordered" evidence="1">
    <location>
        <begin position="180"/>
        <end position="208"/>
    </location>
</feature>
<protein>
    <recommendedName>
        <fullName evidence="4">Myb-like domain-containing protein</fullName>
    </recommendedName>
</protein>
<keyword evidence="3" id="KW-1185">Reference proteome</keyword>
<proteinExistence type="predicted"/>
<name>A0A3N4J1H5_9PEZI</name>
<evidence type="ECO:0008006" key="4">
    <source>
        <dbReference type="Google" id="ProtNLM"/>
    </source>
</evidence>
<dbReference type="AlphaFoldDB" id="A0A3N4J1H5"/>
<feature type="compositionally biased region" description="Acidic residues" evidence="1">
    <location>
        <begin position="27"/>
        <end position="36"/>
    </location>
</feature>
<gene>
    <name evidence="2" type="ORF">L873DRAFT_1847846</name>
</gene>
<dbReference type="OrthoDB" id="5421421at2759"/>
<dbReference type="Proteomes" id="UP000276215">
    <property type="component" value="Unassembled WGS sequence"/>
</dbReference>
<evidence type="ECO:0000313" key="2">
    <source>
        <dbReference type="EMBL" id="RPA92212.1"/>
    </source>
</evidence>
<feature type="region of interest" description="Disordered" evidence="1">
    <location>
        <begin position="27"/>
        <end position="73"/>
    </location>
</feature>
<reference evidence="2 3" key="1">
    <citation type="journal article" date="2018" name="Nat. Ecol. Evol.">
        <title>Pezizomycetes genomes reveal the molecular basis of ectomycorrhizal truffle lifestyle.</title>
        <authorList>
            <person name="Murat C."/>
            <person name="Payen T."/>
            <person name="Noel B."/>
            <person name="Kuo A."/>
            <person name="Morin E."/>
            <person name="Chen J."/>
            <person name="Kohler A."/>
            <person name="Krizsan K."/>
            <person name="Balestrini R."/>
            <person name="Da Silva C."/>
            <person name="Montanini B."/>
            <person name="Hainaut M."/>
            <person name="Levati E."/>
            <person name="Barry K.W."/>
            <person name="Belfiori B."/>
            <person name="Cichocki N."/>
            <person name="Clum A."/>
            <person name="Dockter R.B."/>
            <person name="Fauchery L."/>
            <person name="Guy J."/>
            <person name="Iotti M."/>
            <person name="Le Tacon F."/>
            <person name="Lindquist E.A."/>
            <person name="Lipzen A."/>
            <person name="Malagnac F."/>
            <person name="Mello A."/>
            <person name="Molinier V."/>
            <person name="Miyauchi S."/>
            <person name="Poulain J."/>
            <person name="Riccioni C."/>
            <person name="Rubini A."/>
            <person name="Sitrit Y."/>
            <person name="Splivallo R."/>
            <person name="Traeger S."/>
            <person name="Wang M."/>
            <person name="Zifcakova L."/>
            <person name="Wipf D."/>
            <person name="Zambonelli A."/>
            <person name="Paolocci F."/>
            <person name="Nowrousian M."/>
            <person name="Ottonello S."/>
            <person name="Baldrian P."/>
            <person name="Spatafora J.W."/>
            <person name="Henrissat B."/>
            <person name="Nagy L.G."/>
            <person name="Aury J.M."/>
            <person name="Wincker P."/>
            <person name="Grigoriev I.V."/>
            <person name="Bonfante P."/>
            <person name="Martin F.M."/>
        </authorList>
    </citation>
    <scope>NUCLEOTIDE SEQUENCE [LARGE SCALE GENOMIC DNA]</scope>
    <source>
        <strain evidence="2 3">120613-1</strain>
    </source>
</reference>
<dbReference type="STRING" id="1336337.A0A3N4J1H5"/>
<dbReference type="EMBL" id="ML120478">
    <property type="protein sequence ID" value="RPA92212.1"/>
    <property type="molecule type" value="Genomic_DNA"/>
</dbReference>
<sequence>MEIPTRQNGCFMEAHSVGGDHEILECGEEEEEEGEVVETAGGAASNPTPPTSPAGKKRSSSPPSPPPPPKKARALLPSLPEEIALLLSLKDTQNLPWPRVHAAFAAHGWERKLAVLKGRYKAIKEGGVYWEEEDVDLLFRAVWEVEREFERGRWEAVAARVRSWGGCAGKVGAGECERRWRRGGGGGGGKVEGEEKKEDVMKVESLLE</sequence>
<evidence type="ECO:0000256" key="1">
    <source>
        <dbReference type="SAM" id="MobiDB-lite"/>
    </source>
</evidence>
<evidence type="ECO:0000313" key="3">
    <source>
        <dbReference type="Proteomes" id="UP000276215"/>
    </source>
</evidence>
<feature type="compositionally biased region" description="Basic and acidic residues" evidence="1">
    <location>
        <begin position="191"/>
        <end position="202"/>
    </location>
</feature>